<dbReference type="HOGENOM" id="CLU_010194_1_0_9"/>
<comment type="caution">
    <text evidence="4">The sequence shown here is derived from an EMBL/GenBank/DDBJ whole genome shotgun (WGS) entry which is preliminary data.</text>
</comment>
<evidence type="ECO:0000256" key="1">
    <source>
        <dbReference type="ARBA" id="ARBA00006484"/>
    </source>
</evidence>
<protein>
    <recommendedName>
        <fullName evidence="6">SDR family oxidoreductase</fullName>
    </recommendedName>
</protein>
<evidence type="ECO:0000256" key="2">
    <source>
        <dbReference type="ARBA" id="ARBA00023002"/>
    </source>
</evidence>
<dbReference type="SUPFAM" id="SSF51735">
    <property type="entry name" value="NAD(P)-binding Rossmann-fold domains"/>
    <property type="match status" value="1"/>
</dbReference>
<dbReference type="InterPro" id="IPR036291">
    <property type="entry name" value="NAD(P)-bd_dom_sf"/>
</dbReference>
<dbReference type="AlphaFoldDB" id="A8S5R1"/>
<dbReference type="InterPro" id="IPR020904">
    <property type="entry name" value="Sc_DH/Rdtase_CS"/>
</dbReference>
<dbReference type="RefSeq" id="WP_002568784.1">
    <property type="nucleotide sequence ID" value="NZ_DS480725.1"/>
</dbReference>
<dbReference type="PaxDb" id="411902-CLOBOL_07289"/>
<evidence type="ECO:0000256" key="3">
    <source>
        <dbReference type="RuleBase" id="RU000363"/>
    </source>
</evidence>
<dbReference type="PANTHER" id="PTHR43975">
    <property type="entry name" value="ZGC:101858"/>
    <property type="match status" value="1"/>
</dbReference>
<reference evidence="4 5" key="2">
    <citation type="submission" date="2007-09" db="EMBL/GenBank/DDBJ databases">
        <title>Draft genome sequence of Clostridium bolteae (ATCC BAA-613).</title>
        <authorList>
            <person name="Sudarsanam P."/>
            <person name="Ley R."/>
            <person name="Guruge J."/>
            <person name="Turnbaugh P.J."/>
            <person name="Mahowald M."/>
            <person name="Liep D."/>
            <person name="Gordon J."/>
        </authorList>
    </citation>
    <scope>NUCLEOTIDE SEQUENCE [LARGE SCALE GENOMIC DNA]</scope>
    <source>
        <strain evidence="5">ATCC BAA-613 / DSM 15670 / CCUG 46953 / JCM 12243 / WAL 16351</strain>
    </source>
</reference>
<dbReference type="Proteomes" id="UP000005396">
    <property type="component" value="Unassembled WGS sequence"/>
</dbReference>
<evidence type="ECO:0008006" key="6">
    <source>
        <dbReference type="Google" id="ProtNLM"/>
    </source>
</evidence>
<sequence>MSEHRIDETCRYEEDFTIRNFNKMMDGKVVIVTGASYGMGKKMAQLMVEQGAKVFVTARGKEKLDAAIADIKEKTGGDITGITADSSRPEECKKVFEKALEAYGDIDVLINNAGKGELITIDAVSDEVIDQVVDTNMKGPLYLCREAVRYFLKKDSGNIINISSVNGIRPMCGAAYCATKGGLNTLTKNVAIRCTGTGVRCNAVAPGHTPSPTAYAHDDGGPQTLAEGVMNEVRNTRTVRSVHPWEIDQAYAVLFLASDMSRCINGEVLSVDCGCYL</sequence>
<evidence type="ECO:0000313" key="5">
    <source>
        <dbReference type="Proteomes" id="UP000005396"/>
    </source>
</evidence>
<reference evidence="4 5" key="1">
    <citation type="submission" date="2007-08" db="EMBL/GenBank/DDBJ databases">
        <authorList>
            <person name="Fulton L."/>
            <person name="Clifton S."/>
            <person name="Fulton B."/>
            <person name="Xu J."/>
            <person name="Minx P."/>
            <person name="Pepin K.H."/>
            <person name="Johnson M."/>
            <person name="Thiruvilangam P."/>
            <person name="Bhonagiri V."/>
            <person name="Nash W.E."/>
            <person name="Mardis E.R."/>
            <person name="Wilson R.K."/>
        </authorList>
    </citation>
    <scope>NUCLEOTIDE SEQUENCE [LARGE SCALE GENOMIC DNA]</scope>
    <source>
        <strain evidence="5">ATCC BAA-613 / DSM 15670 / CCUG 46953 / JCM 12243 / WAL 16351</strain>
    </source>
</reference>
<dbReference type="PROSITE" id="PS00061">
    <property type="entry name" value="ADH_SHORT"/>
    <property type="match status" value="1"/>
</dbReference>
<dbReference type="PRINTS" id="PR00081">
    <property type="entry name" value="GDHRDH"/>
</dbReference>
<dbReference type="FunFam" id="3.40.50.720:FF:000084">
    <property type="entry name" value="Short-chain dehydrogenase reductase"/>
    <property type="match status" value="1"/>
</dbReference>
<dbReference type="GO" id="GO:0016491">
    <property type="term" value="F:oxidoreductase activity"/>
    <property type="evidence" value="ECO:0007669"/>
    <property type="project" value="UniProtKB-KW"/>
</dbReference>
<organism evidence="4 5">
    <name type="scientific">Enterocloster bolteae (strain ATCC BAA-613 / DSM 15670 / CCUG 46953 / JCM 12243 / WAL 16351)</name>
    <name type="common">Clostridium bolteae</name>
    <dbReference type="NCBI Taxonomy" id="411902"/>
    <lineage>
        <taxon>Bacteria</taxon>
        <taxon>Bacillati</taxon>
        <taxon>Bacillota</taxon>
        <taxon>Clostridia</taxon>
        <taxon>Lachnospirales</taxon>
        <taxon>Lachnospiraceae</taxon>
        <taxon>Enterocloster</taxon>
    </lineage>
</organism>
<dbReference type="GO" id="GO:0008206">
    <property type="term" value="P:bile acid metabolic process"/>
    <property type="evidence" value="ECO:0007669"/>
    <property type="project" value="UniProtKB-ARBA"/>
</dbReference>
<dbReference type="PRINTS" id="PR00080">
    <property type="entry name" value="SDRFAMILY"/>
</dbReference>
<accession>A8S5R1</accession>
<name>A8S5R1_ENTBW</name>
<gene>
    <name evidence="4" type="ORF">CLOBOL_07289</name>
</gene>
<dbReference type="CDD" id="cd05233">
    <property type="entry name" value="SDR_c"/>
    <property type="match status" value="1"/>
</dbReference>
<dbReference type="Pfam" id="PF00106">
    <property type="entry name" value="adh_short"/>
    <property type="match status" value="1"/>
</dbReference>
<dbReference type="EMBL" id="ABCC02000076">
    <property type="protein sequence ID" value="EDP12535.1"/>
    <property type="molecule type" value="Genomic_DNA"/>
</dbReference>
<comment type="similarity">
    <text evidence="1 3">Belongs to the short-chain dehydrogenases/reductases (SDR) family.</text>
</comment>
<keyword evidence="2" id="KW-0560">Oxidoreductase</keyword>
<dbReference type="InterPro" id="IPR002347">
    <property type="entry name" value="SDR_fam"/>
</dbReference>
<dbReference type="PANTHER" id="PTHR43975:SF2">
    <property type="entry name" value="EG:BACR7A4.14 PROTEIN-RELATED"/>
    <property type="match status" value="1"/>
</dbReference>
<dbReference type="eggNOG" id="COG1028">
    <property type="taxonomic scope" value="Bacteria"/>
</dbReference>
<evidence type="ECO:0000313" key="4">
    <source>
        <dbReference type="EMBL" id="EDP12535.1"/>
    </source>
</evidence>
<dbReference type="Gene3D" id="3.40.50.720">
    <property type="entry name" value="NAD(P)-binding Rossmann-like Domain"/>
    <property type="match status" value="1"/>
</dbReference>
<proteinExistence type="inferred from homology"/>